<sequence>MALSPFWRKMAIKVIFTQVYIIQVWINTKIMCYISSQLVLIKPKSSKVRAIYQTLWYRTCEKVLTSRKVHQVSTNAYVVRQMTNEVIVK</sequence>
<evidence type="ECO:0000313" key="2">
    <source>
        <dbReference type="Proteomes" id="UP001603857"/>
    </source>
</evidence>
<accession>A0ABD1MPJ6</accession>
<evidence type="ECO:0000313" key="1">
    <source>
        <dbReference type="EMBL" id="KAL2336995.1"/>
    </source>
</evidence>
<proteinExistence type="predicted"/>
<comment type="caution">
    <text evidence="1">The sequence shown here is derived from an EMBL/GenBank/DDBJ whole genome shotgun (WGS) entry which is preliminary data.</text>
</comment>
<dbReference type="Proteomes" id="UP001603857">
    <property type="component" value="Unassembled WGS sequence"/>
</dbReference>
<reference evidence="1 2" key="1">
    <citation type="submission" date="2024-08" db="EMBL/GenBank/DDBJ databases">
        <title>Insights into the chromosomal genome structure of Flemingia macrophylla.</title>
        <authorList>
            <person name="Ding Y."/>
            <person name="Zhao Y."/>
            <person name="Bi W."/>
            <person name="Wu M."/>
            <person name="Zhao G."/>
            <person name="Gong Y."/>
            <person name="Li W."/>
            <person name="Zhang P."/>
        </authorList>
    </citation>
    <scope>NUCLEOTIDE SEQUENCE [LARGE SCALE GENOMIC DNA]</scope>
    <source>
        <strain evidence="1">DYQJB</strain>
        <tissue evidence="1">Leaf</tissue>
    </source>
</reference>
<name>A0ABD1MPJ6_9FABA</name>
<gene>
    <name evidence="1" type="ORF">Fmac_011441</name>
</gene>
<keyword evidence="2" id="KW-1185">Reference proteome</keyword>
<dbReference type="EMBL" id="JBGMDY010000004">
    <property type="protein sequence ID" value="KAL2336995.1"/>
    <property type="molecule type" value="Genomic_DNA"/>
</dbReference>
<dbReference type="AlphaFoldDB" id="A0ABD1MPJ6"/>
<evidence type="ECO:0008006" key="3">
    <source>
        <dbReference type="Google" id="ProtNLM"/>
    </source>
</evidence>
<protein>
    <recommendedName>
        <fullName evidence="3">Secreted protein</fullName>
    </recommendedName>
</protein>
<organism evidence="1 2">
    <name type="scientific">Flemingia macrophylla</name>
    <dbReference type="NCBI Taxonomy" id="520843"/>
    <lineage>
        <taxon>Eukaryota</taxon>
        <taxon>Viridiplantae</taxon>
        <taxon>Streptophyta</taxon>
        <taxon>Embryophyta</taxon>
        <taxon>Tracheophyta</taxon>
        <taxon>Spermatophyta</taxon>
        <taxon>Magnoliopsida</taxon>
        <taxon>eudicotyledons</taxon>
        <taxon>Gunneridae</taxon>
        <taxon>Pentapetalae</taxon>
        <taxon>rosids</taxon>
        <taxon>fabids</taxon>
        <taxon>Fabales</taxon>
        <taxon>Fabaceae</taxon>
        <taxon>Papilionoideae</taxon>
        <taxon>50 kb inversion clade</taxon>
        <taxon>NPAAA clade</taxon>
        <taxon>indigoferoid/millettioid clade</taxon>
        <taxon>Phaseoleae</taxon>
        <taxon>Flemingia</taxon>
    </lineage>
</organism>